<feature type="domain" description="RNA polymerase sigma factor 70 region 4 type 2" evidence="7">
    <location>
        <begin position="121"/>
        <end position="172"/>
    </location>
</feature>
<dbReference type="Gene3D" id="1.10.1740.10">
    <property type="match status" value="1"/>
</dbReference>
<dbReference type="InterPro" id="IPR007627">
    <property type="entry name" value="RNA_pol_sigma70_r2"/>
</dbReference>
<dbReference type="GO" id="GO:0006352">
    <property type="term" value="P:DNA-templated transcription initiation"/>
    <property type="evidence" value="ECO:0007669"/>
    <property type="project" value="InterPro"/>
</dbReference>
<dbReference type="GO" id="GO:0003677">
    <property type="term" value="F:DNA binding"/>
    <property type="evidence" value="ECO:0007669"/>
    <property type="project" value="InterPro"/>
</dbReference>
<keyword evidence="3" id="KW-0731">Sigma factor</keyword>
<dbReference type="InterPro" id="IPR013325">
    <property type="entry name" value="RNA_pol_sigma_r2"/>
</dbReference>
<feature type="region of interest" description="Disordered" evidence="5">
    <location>
        <begin position="86"/>
        <end position="105"/>
    </location>
</feature>
<dbReference type="InterPro" id="IPR013249">
    <property type="entry name" value="RNA_pol_sigma70_r4_t2"/>
</dbReference>
<dbReference type="InterPro" id="IPR039425">
    <property type="entry name" value="RNA_pol_sigma-70-like"/>
</dbReference>
<evidence type="ECO:0008006" key="9">
    <source>
        <dbReference type="Google" id="ProtNLM"/>
    </source>
</evidence>
<dbReference type="InterPro" id="IPR013324">
    <property type="entry name" value="RNA_pol_sigma_r3/r4-like"/>
</dbReference>
<comment type="similarity">
    <text evidence="1">Belongs to the sigma-70 factor family. ECF subfamily.</text>
</comment>
<dbReference type="InterPro" id="IPR036388">
    <property type="entry name" value="WH-like_DNA-bd_sf"/>
</dbReference>
<name>A0A382J983_9ZZZZ</name>
<evidence type="ECO:0000256" key="1">
    <source>
        <dbReference type="ARBA" id="ARBA00010641"/>
    </source>
</evidence>
<evidence type="ECO:0000259" key="7">
    <source>
        <dbReference type="Pfam" id="PF08281"/>
    </source>
</evidence>
<sequence length="183" mass="21073">MPKPTIEANEADDTPPTLSELFVAMEGPLLAYATNLMKNRYDAQDLVQEAFVRLHNHFDEVRQPKAWLYRTVRNLAFNHKRKHGRMITFDPSGQDEGYSREPTDEDVLPDERIERMEAVGMLMLCMDRLDDEVKALVRMKFVEELSYKEMASRTGLSVGNVGYKLHHAIKFLADEMKSEGLPI</sequence>
<evidence type="ECO:0000256" key="3">
    <source>
        <dbReference type="ARBA" id="ARBA00023082"/>
    </source>
</evidence>
<dbReference type="Pfam" id="PF08281">
    <property type="entry name" value="Sigma70_r4_2"/>
    <property type="match status" value="1"/>
</dbReference>
<protein>
    <recommendedName>
        <fullName evidence="9">RNA polymerase sigma-70 region 2 domain-containing protein</fullName>
    </recommendedName>
</protein>
<evidence type="ECO:0000256" key="5">
    <source>
        <dbReference type="SAM" id="MobiDB-lite"/>
    </source>
</evidence>
<gene>
    <name evidence="8" type="ORF">METZ01_LOCUS261608</name>
</gene>
<dbReference type="PANTHER" id="PTHR43133:SF51">
    <property type="entry name" value="RNA POLYMERASE SIGMA FACTOR"/>
    <property type="match status" value="1"/>
</dbReference>
<dbReference type="Gene3D" id="1.10.10.10">
    <property type="entry name" value="Winged helix-like DNA-binding domain superfamily/Winged helix DNA-binding domain"/>
    <property type="match status" value="1"/>
</dbReference>
<dbReference type="GO" id="GO:0016987">
    <property type="term" value="F:sigma factor activity"/>
    <property type="evidence" value="ECO:0007669"/>
    <property type="project" value="UniProtKB-KW"/>
</dbReference>
<proteinExistence type="inferred from homology"/>
<dbReference type="PANTHER" id="PTHR43133">
    <property type="entry name" value="RNA POLYMERASE ECF-TYPE SIGMA FACTO"/>
    <property type="match status" value="1"/>
</dbReference>
<evidence type="ECO:0000256" key="4">
    <source>
        <dbReference type="ARBA" id="ARBA00023163"/>
    </source>
</evidence>
<dbReference type="Pfam" id="PF04542">
    <property type="entry name" value="Sigma70_r2"/>
    <property type="match status" value="1"/>
</dbReference>
<dbReference type="NCBIfam" id="TIGR02937">
    <property type="entry name" value="sigma70-ECF"/>
    <property type="match status" value="1"/>
</dbReference>
<accession>A0A382J983</accession>
<keyword evidence="2" id="KW-0805">Transcription regulation</keyword>
<feature type="domain" description="RNA polymerase sigma-70 region 2" evidence="6">
    <location>
        <begin position="25"/>
        <end position="85"/>
    </location>
</feature>
<evidence type="ECO:0000259" key="6">
    <source>
        <dbReference type="Pfam" id="PF04542"/>
    </source>
</evidence>
<dbReference type="InterPro" id="IPR014284">
    <property type="entry name" value="RNA_pol_sigma-70_dom"/>
</dbReference>
<dbReference type="SUPFAM" id="SSF88946">
    <property type="entry name" value="Sigma2 domain of RNA polymerase sigma factors"/>
    <property type="match status" value="1"/>
</dbReference>
<dbReference type="SUPFAM" id="SSF88659">
    <property type="entry name" value="Sigma3 and sigma4 domains of RNA polymerase sigma factors"/>
    <property type="match status" value="1"/>
</dbReference>
<evidence type="ECO:0000313" key="8">
    <source>
        <dbReference type="EMBL" id="SVC08754.1"/>
    </source>
</evidence>
<keyword evidence="4" id="KW-0804">Transcription</keyword>
<reference evidence="8" key="1">
    <citation type="submission" date="2018-05" db="EMBL/GenBank/DDBJ databases">
        <authorList>
            <person name="Lanie J.A."/>
            <person name="Ng W.-L."/>
            <person name="Kazmierczak K.M."/>
            <person name="Andrzejewski T.M."/>
            <person name="Davidsen T.M."/>
            <person name="Wayne K.J."/>
            <person name="Tettelin H."/>
            <person name="Glass J.I."/>
            <person name="Rusch D."/>
            <person name="Podicherti R."/>
            <person name="Tsui H.-C.T."/>
            <person name="Winkler M.E."/>
        </authorList>
    </citation>
    <scope>NUCLEOTIDE SEQUENCE</scope>
</reference>
<dbReference type="AlphaFoldDB" id="A0A382J983"/>
<evidence type="ECO:0000256" key="2">
    <source>
        <dbReference type="ARBA" id="ARBA00023015"/>
    </source>
</evidence>
<organism evidence="8">
    <name type="scientific">marine metagenome</name>
    <dbReference type="NCBI Taxonomy" id="408172"/>
    <lineage>
        <taxon>unclassified sequences</taxon>
        <taxon>metagenomes</taxon>
        <taxon>ecological metagenomes</taxon>
    </lineage>
</organism>
<dbReference type="EMBL" id="UINC01072833">
    <property type="protein sequence ID" value="SVC08754.1"/>
    <property type="molecule type" value="Genomic_DNA"/>
</dbReference>